<evidence type="ECO:0000313" key="1">
    <source>
        <dbReference type="EMBL" id="QFZ25686.1"/>
    </source>
</evidence>
<keyword evidence="2" id="KW-1185">Reference proteome</keyword>
<sequence length="206" mass="22620">MSTHLSPRPVAAPKHHHKPLPKPMEVHDKRHARGRFSWVKRLVQGQTRTGPDLRTRPYQQQTQFPTTKYLPENASGRKSQRSTDVSSDSESYVSDNISTVPLKSVVSHGSTTNSPSILSTENQADNSSYMASTAETSLAPSTHISLSPSIHTTQPRAERDSESIVTLASSSRRGRRRSIDTNCSMAGIAPASIVERLTVHPVSQDD</sequence>
<protein>
    <submittedName>
        <fullName evidence="1">Uncharacterized protein</fullName>
    </submittedName>
</protein>
<proteinExistence type="predicted"/>
<gene>
    <name evidence="1" type="ORF">EJF14_10789</name>
</gene>
<reference evidence="2" key="1">
    <citation type="journal article" date="2019" name="MBio">
        <title>Comparative genomics for the elucidation of multidrug resistance (MDR) in Candida lusitaniae.</title>
        <authorList>
            <person name="Kannan A."/>
            <person name="Asner S.A."/>
            <person name="Trachsel E."/>
            <person name="Kelly S."/>
            <person name="Parker J."/>
            <person name="Sanglard D."/>
        </authorList>
    </citation>
    <scope>NUCLEOTIDE SEQUENCE [LARGE SCALE GENOMIC DNA]</scope>
    <source>
        <strain evidence="2">P1</strain>
    </source>
</reference>
<name>A0ACD0WE85_CLALS</name>
<dbReference type="EMBL" id="CP038484">
    <property type="protein sequence ID" value="QFZ25686.1"/>
    <property type="molecule type" value="Genomic_DNA"/>
</dbReference>
<dbReference type="Proteomes" id="UP000326582">
    <property type="component" value="Chromosome 1"/>
</dbReference>
<accession>A0ACD0WE85</accession>
<organism evidence="1 2">
    <name type="scientific">Clavispora lusitaniae</name>
    <name type="common">Candida lusitaniae</name>
    <dbReference type="NCBI Taxonomy" id="36911"/>
    <lineage>
        <taxon>Eukaryota</taxon>
        <taxon>Fungi</taxon>
        <taxon>Dikarya</taxon>
        <taxon>Ascomycota</taxon>
        <taxon>Saccharomycotina</taxon>
        <taxon>Pichiomycetes</taxon>
        <taxon>Metschnikowiaceae</taxon>
        <taxon>Clavispora</taxon>
    </lineage>
</organism>
<evidence type="ECO:0000313" key="2">
    <source>
        <dbReference type="Proteomes" id="UP000326582"/>
    </source>
</evidence>